<organism evidence="2 3">
    <name type="scientific">Methylopila musalis</name>
    <dbReference type="NCBI Taxonomy" id="1134781"/>
    <lineage>
        <taxon>Bacteria</taxon>
        <taxon>Pseudomonadati</taxon>
        <taxon>Pseudomonadota</taxon>
        <taxon>Alphaproteobacteria</taxon>
        <taxon>Hyphomicrobiales</taxon>
        <taxon>Methylopilaceae</taxon>
        <taxon>Methylopila</taxon>
    </lineage>
</organism>
<comment type="caution">
    <text evidence="2">The sequence shown here is derived from an EMBL/GenBank/DDBJ whole genome shotgun (WGS) entry which is preliminary data.</text>
</comment>
<dbReference type="Proteomes" id="UP001597171">
    <property type="component" value="Unassembled WGS sequence"/>
</dbReference>
<dbReference type="EMBL" id="JBHTMX010000003">
    <property type="protein sequence ID" value="MFD1330619.1"/>
    <property type="molecule type" value="Genomic_DNA"/>
</dbReference>
<sequence length="84" mass="9931">MADPIGHHSLDLQRILHRFRGSPLEGRWVLVQTKPFEEWRLGRMNGRAKPIEIFEDKVFTSHLDGEREIFRLMWKQVAGESLSF</sequence>
<reference evidence="3" key="1">
    <citation type="journal article" date="2019" name="Int. J. Syst. Evol. Microbiol.">
        <title>The Global Catalogue of Microorganisms (GCM) 10K type strain sequencing project: providing services to taxonomists for standard genome sequencing and annotation.</title>
        <authorList>
            <consortium name="The Broad Institute Genomics Platform"/>
            <consortium name="The Broad Institute Genome Sequencing Center for Infectious Disease"/>
            <person name="Wu L."/>
            <person name="Ma J."/>
        </authorList>
    </citation>
    <scope>NUCLEOTIDE SEQUENCE [LARGE SCALE GENOMIC DNA]</scope>
    <source>
        <strain evidence="3">CCUG 61696</strain>
    </source>
</reference>
<name>A0ABW3Z328_9HYPH</name>
<dbReference type="Pfam" id="PF26354">
    <property type="entry name" value="DMF_alpha"/>
    <property type="match status" value="1"/>
</dbReference>
<evidence type="ECO:0000313" key="3">
    <source>
        <dbReference type="Proteomes" id="UP001597171"/>
    </source>
</evidence>
<evidence type="ECO:0000313" key="2">
    <source>
        <dbReference type="EMBL" id="MFD1330619.1"/>
    </source>
</evidence>
<accession>A0ABW3Z328</accession>
<proteinExistence type="predicted"/>
<protein>
    <recommendedName>
        <fullName evidence="1">N,N-dimethylformamidase alpha subunit domain-containing protein</fullName>
    </recommendedName>
</protein>
<dbReference type="InterPro" id="IPR058713">
    <property type="entry name" value="DMF_alpha_dom"/>
</dbReference>
<gene>
    <name evidence="2" type="ORF">ACFQ4O_01240</name>
</gene>
<evidence type="ECO:0000259" key="1">
    <source>
        <dbReference type="Pfam" id="PF26354"/>
    </source>
</evidence>
<keyword evidence="3" id="KW-1185">Reference proteome</keyword>
<feature type="domain" description="N,N-dimethylformamidase alpha subunit" evidence="1">
    <location>
        <begin position="2"/>
        <end position="73"/>
    </location>
</feature>